<dbReference type="EMBL" id="CP000699">
    <property type="protein sequence ID" value="ABQ66560.1"/>
    <property type="molecule type" value="Genomic_DNA"/>
</dbReference>
<name>A0A9J9LC97_RHIWR</name>
<dbReference type="KEGG" id="swi:Swit_0189"/>
<organism evidence="1 2">
    <name type="scientific">Rhizorhabdus wittichii (strain DSM 6014 / CCUG 31198 / JCM 15750 / NBRC 105917 / EY 4224 / RW1)</name>
    <name type="common">Sphingomonas wittichii</name>
    <dbReference type="NCBI Taxonomy" id="392499"/>
    <lineage>
        <taxon>Bacteria</taxon>
        <taxon>Pseudomonadati</taxon>
        <taxon>Pseudomonadota</taxon>
        <taxon>Alphaproteobacteria</taxon>
        <taxon>Sphingomonadales</taxon>
        <taxon>Sphingomonadaceae</taxon>
        <taxon>Rhizorhabdus</taxon>
    </lineage>
</organism>
<dbReference type="Proteomes" id="UP000001989">
    <property type="component" value="Chromosome"/>
</dbReference>
<proteinExistence type="predicted"/>
<reference evidence="1 2" key="1">
    <citation type="journal article" date="2010" name="J. Bacteriol.">
        <title>Genome sequence of the dioxin-mineralizing bacterium Sphingomonas wittichii RW1.</title>
        <authorList>
            <person name="Miller T.R."/>
            <person name="Delcher A.L."/>
            <person name="Salzberg S.L."/>
            <person name="Saunders E."/>
            <person name="Detter J.C."/>
            <person name="Halden R.U."/>
        </authorList>
    </citation>
    <scope>NUCLEOTIDE SEQUENCE [LARGE SCALE GENOMIC DNA]</scope>
    <source>
        <strain evidence="2">DSM 6014 / CCUG 31198 / JCM 15750 / NBRC 105917 / EY 4224 / RW1</strain>
    </source>
</reference>
<gene>
    <name evidence="1" type="ordered locus">Swit_0189</name>
</gene>
<evidence type="ECO:0000313" key="1">
    <source>
        <dbReference type="EMBL" id="ABQ66560.1"/>
    </source>
</evidence>
<sequence length="159" mass="17609">MPDYRAVMSDQDFEALIDAAPFATGSARVAYEVPSDADVVVKKSKGAFAAANLIEWFVWRSAETQNALQAVLGRCLAISESGAYLMMERLDDITKDDYADVPDVPTWFNDPKPNAFGKRNGAIKIRDYGLGRMERLVVPDLTFPPAFAVNARTARRFGR</sequence>
<dbReference type="AlphaFoldDB" id="A0A9J9LC97"/>
<protein>
    <submittedName>
        <fullName evidence="1">Uncharacterized protein</fullName>
    </submittedName>
</protein>
<accession>A0A9J9LC97</accession>
<dbReference type="OrthoDB" id="8450103at2"/>
<evidence type="ECO:0000313" key="2">
    <source>
        <dbReference type="Proteomes" id="UP000001989"/>
    </source>
</evidence>
<keyword evidence="2" id="KW-1185">Reference proteome</keyword>